<dbReference type="SUPFAM" id="SSF159127">
    <property type="entry name" value="HupF/HypC-like"/>
    <property type="match status" value="1"/>
</dbReference>
<protein>
    <submittedName>
        <fullName evidence="2">HypC/HybG/HupF family hydrogenase formation chaperone</fullName>
    </submittedName>
</protein>
<gene>
    <name evidence="2" type="ORF">GCM10009741_33600</name>
</gene>
<dbReference type="PANTHER" id="PTHR35177:SF2">
    <property type="entry name" value="HYDROGENASE MATURATION FACTOR HYBG"/>
    <property type="match status" value="1"/>
</dbReference>
<proteinExistence type="inferred from homology"/>
<name>A0ABP4LRN5_9ACTN</name>
<dbReference type="Proteomes" id="UP001500363">
    <property type="component" value="Unassembled WGS sequence"/>
</dbReference>
<comment type="caution">
    <text evidence="2">The sequence shown here is derived from an EMBL/GenBank/DDBJ whole genome shotgun (WGS) entry which is preliminary data.</text>
</comment>
<dbReference type="NCBIfam" id="TIGR00074">
    <property type="entry name" value="hypC_hupF"/>
    <property type="match status" value="1"/>
</dbReference>
<keyword evidence="3" id="KW-1185">Reference proteome</keyword>
<evidence type="ECO:0000313" key="2">
    <source>
        <dbReference type="EMBL" id="GAA1529019.1"/>
    </source>
</evidence>
<reference evidence="3" key="1">
    <citation type="journal article" date="2019" name="Int. J. Syst. Evol. Microbiol.">
        <title>The Global Catalogue of Microorganisms (GCM) 10K type strain sequencing project: providing services to taxonomists for standard genome sequencing and annotation.</title>
        <authorList>
            <consortium name="The Broad Institute Genomics Platform"/>
            <consortium name="The Broad Institute Genome Sequencing Center for Infectious Disease"/>
            <person name="Wu L."/>
            <person name="Ma J."/>
        </authorList>
    </citation>
    <scope>NUCLEOTIDE SEQUENCE [LARGE SCALE GENOMIC DNA]</scope>
    <source>
        <strain evidence="3">JCM 14303</strain>
    </source>
</reference>
<organism evidence="2 3">
    <name type="scientific">Kribbella lupini</name>
    <dbReference type="NCBI Taxonomy" id="291602"/>
    <lineage>
        <taxon>Bacteria</taxon>
        <taxon>Bacillati</taxon>
        <taxon>Actinomycetota</taxon>
        <taxon>Actinomycetes</taxon>
        <taxon>Propionibacteriales</taxon>
        <taxon>Kribbellaceae</taxon>
        <taxon>Kribbella</taxon>
    </lineage>
</organism>
<dbReference type="Gene3D" id="2.30.30.140">
    <property type="match status" value="1"/>
</dbReference>
<sequence>MCLGIPGRIVSSVEGCDLGRVEVAGVVREINLALLDGPFVPGEYILIHSGFALERMTAERAADALAFFGGE</sequence>
<dbReference type="PROSITE" id="PS01097">
    <property type="entry name" value="HUPF_HYPC"/>
    <property type="match status" value="1"/>
</dbReference>
<dbReference type="Pfam" id="PF01455">
    <property type="entry name" value="HupF_HypC"/>
    <property type="match status" value="1"/>
</dbReference>
<dbReference type="RefSeq" id="WP_344175045.1">
    <property type="nucleotide sequence ID" value="NZ_BAAANC010000002.1"/>
</dbReference>
<comment type="similarity">
    <text evidence="1">Belongs to the HupF/HypC family.</text>
</comment>
<evidence type="ECO:0000256" key="1">
    <source>
        <dbReference type="ARBA" id="ARBA00006018"/>
    </source>
</evidence>
<accession>A0ABP4LRN5</accession>
<dbReference type="EMBL" id="BAAANC010000002">
    <property type="protein sequence ID" value="GAA1529019.1"/>
    <property type="molecule type" value="Genomic_DNA"/>
</dbReference>
<dbReference type="InterPro" id="IPR019812">
    <property type="entry name" value="Hydgase_assmbl_chp_CS"/>
</dbReference>
<evidence type="ECO:0000313" key="3">
    <source>
        <dbReference type="Proteomes" id="UP001500363"/>
    </source>
</evidence>
<dbReference type="InterPro" id="IPR001109">
    <property type="entry name" value="Hydrogenase_HupF/HypC"/>
</dbReference>
<dbReference type="PANTHER" id="PTHR35177">
    <property type="entry name" value="HYDROGENASE MATURATION FACTOR HYBG"/>
    <property type="match status" value="1"/>
</dbReference>
<dbReference type="PRINTS" id="PR00445">
    <property type="entry name" value="HUPFHYPC"/>
</dbReference>